<reference evidence="10" key="1">
    <citation type="submission" date="2016-10" db="EMBL/GenBank/DDBJ databases">
        <authorList>
            <person name="Varghese N."/>
            <person name="Submissions S."/>
        </authorList>
    </citation>
    <scope>NUCLEOTIDE SEQUENCE [LARGE SCALE GENOMIC DNA]</scope>
    <source>
        <strain evidence="10">DSM 18733</strain>
    </source>
</reference>
<accession>A0A1H7QDQ2</accession>
<keyword evidence="10" id="KW-1185">Reference proteome</keyword>
<evidence type="ECO:0000256" key="6">
    <source>
        <dbReference type="SAM" id="Phobius"/>
    </source>
</evidence>
<comment type="subcellular location">
    <subcellularLocation>
        <location evidence="1">Cell membrane</location>
        <topology evidence="1">Multi-pass membrane protein</topology>
    </subcellularLocation>
</comment>
<evidence type="ECO:0000313" key="9">
    <source>
        <dbReference type="EMBL" id="SEL45427.1"/>
    </source>
</evidence>
<dbReference type="GO" id="GO:0005886">
    <property type="term" value="C:plasma membrane"/>
    <property type="evidence" value="ECO:0007669"/>
    <property type="project" value="UniProtKB-SubCell"/>
</dbReference>
<evidence type="ECO:0000313" key="10">
    <source>
        <dbReference type="Proteomes" id="UP000199421"/>
    </source>
</evidence>
<dbReference type="InterPro" id="IPR025857">
    <property type="entry name" value="MacB_PCD"/>
</dbReference>
<feature type="transmembrane region" description="Helical" evidence="6">
    <location>
        <begin position="371"/>
        <end position="390"/>
    </location>
</feature>
<name>A0A1H7QDQ2_OLID1</name>
<sequence>MTLFYLVRKNVSHHLSSCVLSIILCSLGIATLCLILLVSTQLNEQLEKKSRHIDLVVGAKGSPLQLILNSVYHVDNPTGNISLKEAHQLSKNPFVKMAVPLAMGDNYQGYRIIGTDSNFLKLYQVTVATGRWFTKDFEIVIGASVARKAGLQIGDKIISAHGLSSSEDLHETHPYWVVGILGDSKNIPDNLLLTKLTSIWHMHDHMQHEGHAGEEDPLHLIAPSEGEEEITSLLIQYKNPAAIAAFPQMVNKKTNLQAASPAIESSRIFSLLGIGFDSLQILSYLLMVMAGGGIFINLLNNLKNRKYELAIMRTMGASRMKVFMLTIIEGTYITFIGTIIGLLLAHLALFFITIYSNNEMVHPFYFIRQELLIMLIGCLVGFIAAMVPAMKSYSTQLSETLAK</sequence>
<evidence type="ECO:0000256" key="1">
    <source>
        <dbReference type="ARBA" id="ARBA00004651"/>
    </source>
</evidence>
<gene>
    <name evidence="9" type="ORF">SAMN05661044_02536</name>
</gene>
<dbReference type="Pfam" id="PF12704">
    <property type="entry name" value="MacB_PCD"/>
    <property type="match status" value="1"/>
</dbReference>
<dbReference type="InterPro" id="IPR051125">
    <property type="entry name" value="ABC-4/HrtB_transporter"/>
</dbReference>
<feature type="transmembrane region" description="Helical" evidence="6">
    <location>
        <begin position="281"/>
        <end position="302"/>
    </location>
</feature>
<keyword evidence="3 6" id="KW-0812">Transmembrane</keyword>
<organism evidence="9 10">
    <name type="scientific">Olivibacter domesticus</name>
    <name type="common">Pseudosphingobacterium domesticum</name>
    <dbReference type="NCBI Taxonomy" id="407022"/>
    <lineage>
        <taxon>Bacteria</taxon>
        <taxon>Pseudomonadati</taxon>
        <taxon>Bacteroidota</taxon>
        <taxon>Sphingobacteriia</taxon>
        <taxon>Sphingobacteriales</taxon>
        <taxon>Sphingobacteriaceae</taxon>
        <taxon>Olivibacter</taxon>
    </lineage>
</organism>
<dbReference type="EMBL" id="FOAF01000002">
    <property type="protein sequence ID" value="SEL45427.1"/>
    <property type="molecule type" value="Genomic_DNA"/>
</dbReference>
<feature type="domain" description="ABC3 transporter permease C-terminal" evidence="7">
    <location>
        <begin position="281"/>
        <end position="395"/>
    </location>
</feature>
<evidence type="ECO:0000256" key="4">
    <source>
        <dbReference type="ARBA" id="ARBA00022989"/>
    </source>
</evidence>
<feature type="domain" description="MacB-like periplasmic core" evidence="8">
    <location>
        <begin position="20"/>
        <end position="246"/>
    </location>
</feature>
<dbReference type="InterPro" id="IPR003838">
    <property type="entry name" value="ABC3_permease_C"/>
</dbReference>
<dbReference type="Pfam" id="PF02687">
    <property type="entry name" value="FtsX"/>
    <property type="match status" value="1"/>
</dbReference>
<evidence type="ECO:0000259" key="7">
    <source>
        <dbReference type="Pfam" id="PF02687"/>
    </source>
</evidence>
<dbReference type="AlphaFoldDB" id="A0A1H7QDQ2"/>
<keyword evidence="5 6" id="KW-0472">Membrane</keyword>
<proteinExistence type="predicted"/>
<evidence type="ECO:0000259" key="8">
    <source>
        <dbReference type="Pfam" id="PF12704"/>
    </source>
</evidence>
<dbReference type="PANTHER" id="PTHR43738">
    <property type="entry name" value="ABC TRANSPORTER, MEMBRANE PROTEIN"/>
    <property type="match status" value="1"/>
</dbReference>
<dbReference type="OrthoDB" id="9784014at2"/>
<dbReference type="STRING" id="407022.SAMN05661044_02536"/>
<evidence type="ECO:0000256" key="5">
    <source>
        <dbReference type="ARBA" id="ARBA00023136"/>
    </source>
</evidence>
<feature type="transmembrane region" description="Helical" evidence="6">
    <location>
        <begin position="18"/>
        <end position="38"/>
    </location>
</feature>
<dbReference type="Proteomes" id="UP000199421">
    <property type="component" value="Unassembled WGS sequence"/>
</dbReference>
<dbReference type="RefSeq" id="WP_093325786.1">
    <property type="nucleotide sequence ID" value="NZ_FOAF01000002.1"/>
</dbReference>
<feature type="transmembrane region" description="Helical" evidence="6">
    <location>
        <begin position="322"/>
        <end position="351"/>
    </location>
</feature>
<keyword evidence="2" id="KW-1003">Cell membrane</keyword>
<dbReference type="PANTHER" id="PTHR43738:SF2">
    <property type="entry name" value="ABC TRANSPORTER PERMEASE"/>
    <property type="match status" value="1"/>
</dbReference>
<evidence type="ECO:0000256" key="3">
    <source>
        <dbReference type="ARBA" id="ARBA00022692"/>
    </source>
</evidence>
<protein>
    <submittedName>
        <fullName evidence="9">Putative ABC transport system permease protein</fullName>
    </submittedName>
</protein>
<keyword evidence="4 6" id="KW-1133">Transmembrane helix</keyword>
<evidence type="ECO:0000256" key="2">
    <source>
        <dbReference type="ARBA" id="ARBA00022475"/>
    </source>
</evidence>